<dbReference type="OrthoDB" id="4921171at2759"/>
<accession>A0A2C5YVF3</accession>
<feature type="compositionally biased region" description="Low complexity" evidence="4">
    <location>
        <begin position="598"/>
        <end position="612"/>
    </location>
</feature>
<evidence type="ECO:0000256" key="1">
    <source>
        <dbReference type="ARBA" id="ARBA00012513"/>
    </source>
</evidence>
<dbReference type="InterPro" id="IPR040976">
    <property type="entry name" value="Pkinase_fungal"/>
</dbReference>
<organism evidence="6 7">
    <name type="scientific">Ophiocordyceps australis</name>
    <dbReference type="NCBI Taxonomy" id="1399860"/>
    <lineage>
        <taxon>Eukaryota</taxon>
        <taxon>Fungi</taxon>
        <taxon>Dikarya</taxon>
        <taxon>Ascomycota</taxon>
        <taxon>Pezizomycotina</taxon>
        <taxon>Sordariomycetes</taxon>
        <taxon>Hypocreomycetidae</taxon>
        <taxon>Hypocreales</taxon>
        <taxon>Ophiocordycipitaceae</taxon>
        <taxon>Ophiocordyceps</taxon>
    </lineage>
</organism>
<comment type="caution">
    <text evidence="6">The sequence shown here is derived from an EMBL/GenBank/DDBJ whole genome shotgun (WGS) entry which is preliminary data.</text>
</comment>
<dbReference type="Proteomes" id="UP000224854">
    <property type="component" value="Unassembled WGS sequence"/>
</dbReference>
<feature type="domain" description="Fungal-type protein kinase" evidence="5">
    <location>
        <begin position="271"/>
        <end position="774"/>
    </location>
</feature>
<keyword evidence="7" id="KW-1185">Reference proteome</keyword>
<feature type="region of interest" description="Disordered" evidence="4">
    <location>
        <begin position="518"/>
        <end position="650"/>
    </location>
</feature>
<evidence type="ECO:0000313" key="6">
    <source>
        <dbReference type="EMBL" id="PHH71014.1"/>
    </source>
</evidence>
<dbReference type="PANTHER" id="PTHR38248">
    <property type="entry name" value="FUNK1 6"/>
    <property type="match status" value="1"/>
</dbReference>
<evidence type="ECO:0000256" key="2">
    <source>
        <dbReference type="ARBA" id="ARBA00047899"/>
    </source>
</evidence>
<evidence type="ECO:0000259" key="5">
    <source>
        <dbReference type="Pfam" id="PF17667"/>
    </source>
</evidence>
<comment type="catalytic activity">
    <reaction evidence="2">
        <text>L-threonyl-[protein] + ATP = O-phospho-L-threonyl-[protein] + ADP + H(+)</text>
        <dbReference type="Rhea" id="RHEA:46608"/>
        <dbReference type="Rhea" id="RHEA-COMP:11060"/>
        <dbReference type="Rhea" id="RHEA-COMP:11605"/>
        <dbReference type="ChEBI" id="CHEBI:15378"/>
        <dbReference type="ChEBI" id="CHEBI:30013"/>
        <dbReference type="ChEBI" id="CHEBI:30616"/>
        <dbReference type="ChEBI" id="CHEBI:61977"/>
        <dbReference type="ChEBI" id="CHEBI:456216"/>
        <dbReference type="EC" id="2.7.11.1"/>
    </reaction>
</comment>
<evidence type="ECO:0000256" key="4">
    <source>
        <dbReference type="SAM" id="MobiDB-lite"/>
    </source>
</evidence>
<dbReference type="Pfam" id="PF17667">
    <property type="entry name" value="Pkinase_fungal"/>
    <property type="match status" value="1"/>
</dbReference>
<dbReference type="AlphaFoldDB" id="A0A2C5YVF3"/>
<dbReference type="GO" id="GO:0004674">
    <property type="term" value="F:protein serine/threonine kinase activity"/>
    <property type="evidence" value="ECO:0007669"/>
    <property type="project" value="UniProtKB-EC"/>
</dbReference>
<gene>
    <name evidence="6" type="ORF">CDD82_6782</name>
</gene>
<dbReference type="SUPFAM" id="SSF56112">
    <property type="entry name" value="Protein kinase-like (PK-like)"/>
    <property type="match status" value="1"/>
</dbReference>
<sequence>MSERLLSASEMARSKTILDNPIGNGLDNLRSTFNSVCNDKDIPQTLASLDLLNAQSLTLDLLLALLSARASRLLPSATKGKNIWDDLSRLLPNVNTDNFNLDHIKPLLRTALADKSRDDEIWGHVYRIFDQHTPPQSLPTPIHQTPWTQNTGSIVNSSELRQNVDPLLKAELENLYVGLPNFCKTFFGDHLDQTSKEIFRTCTQGQDPLFQQGWNGWPADAKESHVLAWLDCLIPKLEALAAGRAPDAAAQRHLLTRPRTPLEGSVGRRSLDIGFVETKVRNSVEAQKFRYNWSHVLVPGELKSNSNADIESNAWLDIAKYAREVLAAQDTRRFVLAFTLCGSLMRIWEFDRVGGIASEQFDINTKDGGLQFVTAILGFLWMSKESLGFDSSIMTCSSDNQRFIEIQRDGQTERLIIDEVLGRSRCIAGRATTCWRAHRKDDPKTPLVIKDSWQYTDRDQEGMLLQEAAQKGVVNVARYYHHETVRVNGTDDDIQSNIRKNLDVTKAANYGIKRLALPPRASASGPGQSMLSPRESIHEPGRSMPSPQESVHGPGPSMPSPQESVHGPGPSMPSPQGGIHGPSRAVPSLRPSLLGPGRSMLSPRRSISSPSRKGFSIGVKRASADSDASLPPPKRSCSGPRSKTTDKAPPNRVHRRVIVRDFGKPIYKASSRVALLRALEACIQGHESLHKAGILHRDISINNLMINEDEENCSFSAFLIDLDLAIKEQRDGACGAKGKTGTRAFMAIGALAGDEVHSFMHDLESFFWVLFWICVHYDGQYGGRVVEYFDHWNYIDTSILIPWKCGIILNERWFFKAADEYFTEYYRPLIPWVERLRRIVFPGGEPWVTPDTGLYSSMRELLRLACEDEQVACEDDTGRIY</sequence>
<dbReference type="InterPro" id="IPR008266">
    <property type="entry name" value="Tyr_kinase_AS"/>
</dbReference>
<protein>
    <recommendedName>
        <fullName evidence="1">non-specific serine/threonine protein kinase</fullName>
        <ecNumber evidence="1">2.7.11.1</ecNumber>
    </recommendedName>
</protein>
<reference evidence="6 7" key="1">
    <citation type="submission" date="2017-06" db="EMBL/GenBank/DDBJ databases">
        <title>Ant-infecting Ophiocordyceps genomes reveal a high diversity of potential behavioral manipulation genes and a possible major role for enterotoxins.</title>
        <authorList>
            <person name="De Bekker C."/>
            <person name="Evans H.C."/>
            <person name="Brachmann A."/>
            <person name="Hughes D.P."/>
        </authorList>
    </citation>
    <scope>NUCLEOTIDE SEQUENCE [LARGE SCALE GENOMIC DNA]</scope>
    <source>
        <strain evidence="6 7">1348a</strain>
    </source>
</reference>
<evidence type="ECO:0000256" key="3">
    <source>
        <dbReference type="ARBA" id="ARBA00048679"/>
    </source>
</evidence>
<evidence type="ECO:0000313" key="7">
    <source>
        <dbReference type="Proteomes" id="UP000224854"/>
    </source>
</evidence>
<comment type="catalytic activity">
    <reaction evidence="3">
        <text>L-seryl-[protein] + ATP = O-phospho-L-seryl-[protein] + ADP + H(+)</text>
        <dbReference type="Rhea" id="RHEA:17989"/>
        <dbReference type="Rhea" id="RHEA-COMP:9863"/>
        <dbReference type="Rhea" id="RHEA-COMP:11604"/>
        <dbReference type="ChEBI" id="CHEBI:15378"/>
        <dbReference type="ChEBI" id="CHEBI:29999"/>
        <dbReference type="ChEBI" id="CHEBI:30616"/>
        <dbReference type="ChEBI" id="CHEBI:83421"/>
        <dbReference type="ChEBI" id="CHEBI:456216"/>
        <dbReference type="EC" id="2.7.11.1"/>
    </reaction>
</comment>
<dbReference type="PROSITE" id="PS00109">
    <property type="entry name" value="PROTEIN_KINASE_TYR"/>
    <property type="match status" value="1"/>
</dbReference>
<dbReference type="EMBL" id="NJEU01000729">
    <property type="protein sequence ID" value="PHH71014.1"/>
    <property type="molecule type" value="Genomic_DNA"/>
</dbReference>
<dbReference type="PANTHER" id="PTHR38248:SF2">
    <property type="entry name" value="FUNK1 11"/>
    <property type="match status" value="1"/>
</dbReference>
<dbReference type="Gene3D" id="1.10.510.10">
    <property type="entry name" value="Transferase(Phosphotransferase) domain 1"/>
    <property type="match status" value="1"/>
</dbReference>
<dbReference type="InterPro" id="IPR011009">
    <property type="entry name" value="Kinase-like_dom_sf"/>
</dbReference>
<proteinExistence type="predicted"/>
<dbReference type="EC" id="2.7.11.1" evidence="1"/>
<name>A0A2C5YVF3_9HYPO</name>